<keyword evidence="3" id="KW-1185">Reference proteome</keyword>
<name>A0A431U448_9BACT</name>
<dbReference type="AlphaFoldDB" id="A0A431U448"/>
<evidence type="ECO:0008006" key="4">
    <source>
        <dbReference type="Google" id="ProtNLM"/>
    </source>
</evidence>
<dbReference type="OrthoDB" id="173648at768503"/>
<feature type="chain" id="PRO_5019252267" description="DUF2059 domain-containing protein" evidence="1">
    <location>
        <begin position="28"/>
        <end position="247"/>
    </location>
</feature>
<dbReference type="RefSeq" id="WP_126693316.1">
    <property type="nucleotide sequence ID" value="NZ_RXOF01000005.1"/>
</dbReference>
<feature type="signal peptide" evidence="1">
    <location>
        <begin position="1"/>
        <end position="27"/>
    </location>
</feature>
<proteinExistence type="predicted"/>
<accession>A0A431U448</accession>
<evidence type="ECO:0000256" key="1">
    <source>
        <dbReference type="SAM" id="SignalP"/>
    </source>
</evidence>
<reference evidence="2 3" key="1">
    <citation type="submission" date="2018-12" db="EMBL/GenBank/DDBJ databases">
        <title>Hymenobacter gummosus sp. nov., isolated from a spring.</title>
        <authorList>
            <person name="Nie L."/>
        </authorList>
    </citation>
    <scope>NUCLEOTIDE SEQUENCE [LARGE SCALE GENOMIC DNA]</scope>
    <source>
        <strain evidence="2 3">KCTC 52166</strain>
    </source>
</reference>
<evidence type="ECO:0000313" key="2">
    <source>
        <dbReference type="EMBL" id="RTQ50266.1"/>
    </source>
</evidence>
<gene>
    <name evidence="2" type="ORF">EJV47_11610</name>
</gene>
<dbReference type="EMBL" id="RXOF01000005">
    <property type="protein sequence ID" value="RTQ50266.1"/>
    <property type="molecule type" value="Genomic_DNA"/>
</dbReference>
<organism evidence="2 3">
    <name type="scientific">Hymenobacter gummosus</name>
    <dbReference type="NCBI Taxonomy" id="1776032"/>
    <lineage>
        <taxon>Bacteria</taxon>
        <taxon>Pseudomonadati</taxon>
        <taxon>Bacteroidota</taxon>
        <taxon>Cytophagia</taxon>
        <taxon>Cytophagales</taxon>
        <taxon>Hymenobacteraceae</taxon>
        <taxon>Hymenobacter</taxon>
    </lineage>
</organism>
<dbReference type="Proteomes" id="UP000282184">
    <property type="component" value="Unassembled WGS sequence"/>
</dbReference>
<protein>
    <recommendedName>
        <fullName evidence="4">DUF2059 domain-containing protein</fullName>
    </recommendedName>
</protein>
<sequence length="247" mass="25340">MKCFEKTCWGALLSLGLLLGAAPGAQAQQSVELIMDNFTSSVVSQTNTLLANNAVEASMRNADRSKSASAGAATKSAGTAYSPSATARRQALAAQNHGKPAAAAQQFTAAFGPGGTTDYTTLYRKLLSGSGLRENDLADAYAAYLVATYQVAHGAVPGQALLPAGKSGAVRAQLAPAVGRALAGKSASTTAALGEYLKLQTALLYVGAQGAPDTQPAFRRNVASTLQQRFGIDINALTLTNKGFARK</sequence>
<comment type="caution">
    <text evidence="2">The sequence shown here is derived from an EMBL/GenBank/DDBJ whole genome shotgun (WGS) entry which is preliminary data.</text>
</comment>
<keyword evidence="1" id="KW-0732">Signal</keyword>
<evidence type="ECO:0000313" key="3">
    <source>
        <dbReference type="Proteomes" id="UP000282184"/>
    </source>
</evidence>